<dbReference type="GO" id="GO:0030288">
    <property type="term" value="C:outer membrane-bounded periplasmic space"/>
    <property type="evidence" value="ECO:0007669"/>
    <property type="project" value="TreeGrafter"/>
</dbReference>
<name>G4CPQ4_9NEIS</name>
<dbReference type="PANTHER" id="PTHR30290">
    <property type="entry name" value="PERIPLASMIC BINDING COMPONENT OF ABC TRANSPORTER"/>
    <property type="match status" value="1"/>
</dbReference>
<keyword evidence="5" id="KW-1185">Reference proteome</keyword>
<organism evidence="4 5">
    <name type="scientific">Neisseria wadsworthii 9715</name>
    <dbReference type="NCBI Taxonomy" id="1030841"/>
    <lineage>
        <taxon>Bacteria</taxon>
        <taxon>Pseudomonadati</taxon>
        <taxon>Pseudomonadota</taxon>
        <taxon>Betaproteobacteria</taxon>
        <taxon>Neisseriales</taxon>
        <taxon>Neisseriaceae</taxon>
        <taxon>Neisseria</taxon>
    </lineage>
</organism>
<keyword evidence="2" id="KW-0812">Transmembrane</keyword>
<dbReference type="EMBL" id="AGAZ01000039">
    <property type="protein sequence ID" value="EGZ47624.1"/>
    <property type="molecule type" value="Genomic_DNA"/>
</dbReference>
<dbReference type="Gene3D" id="3.10.105.10">
    <property type="entry name" value="Dipeptide-binding Protein, Domain 3"/>
    <property type="match status" value="1"/>
</dbReference>
<dbReference type="GO" id="GO:0043190">
    <property type="term" value="C:ATP-binding cassette (ABC) transporter complex"/>
    <property type="evidence" value="ECO:0007669"/>
    <property type="project" value="InterPro"/>
</dbReference>
<dbReference type="InterPro" id="IPR030678">
    <property type="entry name" value="Peptide/Ni-bd"/>
</dbReference>
<dbReference type="Pfam" id="PF00496">
    <property type="entry name" value="SBP_bac_5"/>
    <property type="match status" value="1"/>
</dbReference>
<dbReference type="CDD" id="cd08497">
    <property type="entry name" value="MbnE-like"/>
    <property type="match status" value="1"/>
</dbReference>
<feature type="domain" description="Solute-binding protein family 5" evidence="3">
    <location>
        <begin position="112"/>
        <end position="513"/>
    </location>
</feature>
<dbReference type="InterPro" id="IPR000914">
    <property type="entry name" value="SBP_5_dom"/>
</dbReference>
<accession>G4CPQ4</accession>
<dbReference type="HOGENOM" id="CLU_023171_0_0_4"/>
<dbReference type="GO" id="GO:1904680">
    <property type="term" value="F:peptide transmembrane transporter activity"/>
    <property type="evidence" value="ECO:0007669"/>
    <property type="project" value="TreeGrafter"/>
</dbReference>
<dbReference type="PIRSF" id="PIRSF002741">
    <property type="entry name" value="MppA"/>
    <property type="match status" value="1"/>
</dbReference>
<evidence type="ECO:0000256" key="1">
    <source>
        <dbReference type="ARBA" id="ARBA00022729"/>
    </source>
</evidence>
<keyword evidence="2" id="KW-1133">Transmembrane helix</keyword>
<keyword evidence="1" id="KW-0732">Signal</keyword>
<evidence type="ECO:0000256" key="2">
    <source>
        <dbReference type="SAM" id="Phobius"/>
    </source>
</evidence>
<reference evidence="4 5" key="1">
    <citation type="submission" date="2011-06" db="EMBL/GenBank/DDBJ databases">
        <authorList>
            <person name="Muzny D."/>
            <person name="Qin X."/>
            <person name="Deng J."/>
            <person name="Jiang H."/>
            <person name="Liu Y."/>
            <person name="Qu J."/>
            <person name="Song X.-Z."/>
            <person name="Zhang L."/>
            <person name="Thornton R."/>
            <person name="Coyle M."/>
            <person name="Francisco L."/>
            <person name="Jackson L."/>
            <person name="Javaid M."/>
            <person name="Korchina V."/>
            <person name="Kovar C."/>
            <person name="Mata R."/>
            <person name="Mathew T."/>
            <person name="Ngo R."/>
            <person name="Nguyen L."/>
            <person name="Nguyen N."/>
            <person name="Okwuonu G."/>
            <person name="Ongeri F."/>
            <person name="Pham C."/>
            <person name="Simmons D."/>
            <person name="Wilczek-Boney K."/>
            <person name="Hale W."/>
            <person name="Jakkamsetti A."/>
            <person name="Pham P."/>
            <person name="Ruth R."/>
            <person name="San Lucas F."/>
            <person name="Warren J."/>
            <person name="Zhang J."/>
            <person name="Zhao Z."/>
            <person name="Zhou C."/>
            <person name="Zhu D."/>
            <person name="Lee S."/>
            <person name="Bess C."/>
            <person name="Blankenburg K."/>
            <person name="Forbes L."/>
            <person name="Fu Q."/>
            <person name="Gubbala S."/>
            <person name="Hirani K."/>
            <person name="Jayaseelan J.C."/>
            <person name="Lara F."/>
            <person name="Munidasa M."/>
            <person name="Palculict T."/>
            <person name="Patil S."/>
            <person name="Pu L.-L."/>
            <person name="Saada N."/>
            <person name="Tang L."/>
            <person name="Weissenberger G."/>
            <person name="Zhu Y."/>
            <person name="Hemphill L."/>
            <person name="Shang Y."/>
            <person name="Youmans B."/>
            <person name="Ayvaz T."/>
            <person name="Ross M."/>
            <person name="Santibanez J."/>
            <person name="Aqrawi P."/>
            <person name="Gross S."/>
            <person name="Joshi V."/>
            <person name="Fowler G."/>
            <person name="Nazareth L."/>
            <person name="Reid J."/>
            <person name="Worley K."/>
            <person name="Petrosino J."/>
            <person name="Highlander S."/>
            <person name="Gibbs R."/>
        </authorList>
    </citation>
    <scope>NUCLEOTIDE SEQUENCE [LARGE SCALE GENOMIC DNA]</scope>
    <source>
        <strain evidence="4 5">9715</strain>
    </source>
</reference>
<dbReference type="Gene3D" id="3.40.190.10">
    <property type="entry name" value="Periplasmic binding protein-like II"/>
    <property type="match status" value="1"/>
</dbReference>
<evidence type="ECO:0000313" key="4">
    <source>
        <dbReference type="EMBL" id="EGZ47624.1"/>
    </source>
</evidence>
<comment type="caution">
    <text evidence="4">The sequence shown here is derived from an EMBL/GenBank/DDBJ whole genome shotgun (WGS) entry which is preliminary data.</text>
</comment>
<dbReference type="SUPFAM" id="SSF53850">
    <property type="entry name" value="Periplasmic binding protein-like II"/>
    <property type="match status" value="1"/>
</dbReference>
<protein>
    <submittedName>
        <fullName evidence="4">Peptide ABC superfamily ATP binding cassette transporter, binding protein</fullName>
    </submittedName>
</protein>
<evidence type="ECO:0000259" key="3">
    <source>
        <dbReference type="Pfam" id="PF00496"/>
    </source>
</evidence>
<dbReference type="Proteomes" id="UP000005336">
    <property type="component" value="Unassembled WGS sequence"/>
</dbReference>
<dbReference type="STRING" id="1030841.HMPREF9370_1064"/>
<dbReference type="AlphaFoldDB" id="G4CPQ4"/>
<feature type="transmembrane region" description="Helical" evidence="2">
    <location>
        <begin position="22"/>
        <end position="48"/>
    </location>
</feature>
<dbReference type="GO" id="GO:0015833">
    <property type="term" value="P:peptide transport"/>
    <property type="evidence" value="ECO:0007669"/>
    <property type="project" value="TreeGrafter"/>
</dbReference>
<proteinExistence type="predicted"/>
<keyword evidence="2" id="KW-0472">Membrane</keyword>
<dbReference type="InterPro" id="IPR039424">
    <property type="entry name" value="SBP_5"/>
</dbReference>
<evidence type="ECO:0000313" key="5">
    <source>
        <dbReference type="Proteomes" id="UP000005336"/>
    </source>
</evidence>
<dbReference type="PATRIC" id="fig|1030841.3.peg.1042"/>
<dbReference type="PANTHER" id="PTHR30290:SF64">
    <property type="entry name" value="ABC TRANSPORTER PERIPLASMIC BINDING PROTEIN"/>
    <property type="match status" value="1"/>
</dbReference>
<sequence length="610" mass="68936">MPAVSGYNACYGKPDVLIMKKLFAAALYLFSFPLYAAHGFSLGAPLLYPPDFKHFSYVNPNAPKGGTLVLPALGSFDTLNPFTMKGDAASGISMLTVDQLMVQGQDEPFAMYGLLAESAELAPDGLSVIFKINPKARFHNGDPVLAKDVKASFELLTKDEAAQPMYRLYWPDVAGVDELDARTVRFRFKQRNAELHLTLGQLPVFSHKSYPKGLAAAPNTPPIGSGPYRLGKSESGRSIEFKRDKGYWAQNLPARKGMFNFDTVRFLYYRDNAVRIEGIKGGRYDFTEEYTARNWARAYPDTILQKRALEKREWPHSNTAGMQAFVMNQRRGFFKDIRVRRALVLSFDFESINQRLFYGTYTRSNSFFTNSEMAATGKPESAELEILKPLSGKLPEAVFKHNVPQPPKIDIQTGIRPNLLQARALLLAAGYSYRNGLLVGKDGKPVQIEYLASHKSFEKTAVKWQRDLAKIGITLNIRLADTALYQRRIKNFDYDIIMTTYANSESPGNEQFSYHSCQAAKTPGERNYAGLCDEAVEALLKRFSSFTSRADLVASARALDRVLRWQYLVVPNWYSAKKRVIYRNTLAMPDKLPKYYDATTWALETWWVKK</sequence>
<dbReference type="GO" id="GO:0042884">
    <property type="term" value="P:microcin transport"/>
    <property type="evidence" value="ECO:0007669"/>
    <property type="project" value="TreeGrafter"/>
</dbReference>
<gene>
    <name evidence="4" type="primary">dppA</name>
    <name evidence="4" type="ORF">HMPREF9370_1064</name>
</gene>